<reference evidence="1 2" key="1">
    <citation type="journal article" date="2014" name="PLoS Genet.">
        <title>Phylogenetically driven sequencing of extremely halophilic archaea reveals strategies for static and dynamic osmo-response.</title>
        <authorList>
            <person name="Becker E.A."/>
            <person name="Seitzer P.M."/>
            <person name="Tritt A."/>
            <person name="Larsen D."/>
            <person name="Krusor M."/>
            <person name="Yao A.I."/>
            <person name="Wu D."/>
            <person name="Madern D."/>
            <person name="Eisen J.A."/>
            <person name="Darling A.E."/>
            <person name="Facciotti M.T."/>
        </authorList>
    </citation>
    <scope>NUCLEOTIDE SEQUENCE [LARGE SCALE GENOMIC DNA]</scope>
    <source>
        <strain evidence="1 2">DSM 3751</strain>
    </source>
</reference>
<dbReference type="EMBL" id="AOII01000018">
    <property type="protein sequence ID" value="ELY82575.1"/>
    <property type="molecule type" value="Genomic_DNA"/>
</dbReference>
<sequence length="250" mass="26154">MTTAFAGSAAAQSGGEFTAEETTIDADFVGVVDDGGTVTVEATGIKDAEGTPVNDETVTVTIAGEAVATPTVTDGEFETQIDPTQIDVETQEDVEVNIAGVNVGEPATVDLVHETTSLDEGYNLVSIPQPAALYEQNVDSMSTWDPETEEYTDISISENGDVVDTPGDLHRGFYVDANADARLGFDYETDGRVSPGAVSMANGWHLAGSNFDIDSERGERTLDVDLGNADLSQAGLTAYDPDLSSQISGS</sequence>
<organism evidence="1 2">
    <name type="scientific">Natrinema pallidum DSM 3751</name>
    <dbReference type="NCBI Taxonomy" id="1227495"/>
    <lineage>
        <taxon>Archaea</taxon>
        <taxon>Methanobacteriati</taxon>
        <taxon>Methanobacteriota</taxon>
        <taxon>Stenosarchaea group</taxon>
        <taxon>Halobacteria</taxon>
        <taxon>Halobacteriales</taxon>
        <taxon>Natrialbaceae</taxon>
        <taxon>Natrinema</taxon>
    </lineage>
</organism>
<feature type="non-terminal residue" evidence="1">
    <location>
        <position position="250"/>
    </location>
</feature>
<evidence type="ECO:0000313" key="2">
    <source>
        <dbReference type="Proteomes" id="UP000011618"/>
    </source>
</evidence>
<name>L9Z7V2_9EURY</name>
<dbReference type="eggNOG" id="arCOG11365">
    <property type="taxonomic scope" value="Archaea"/>
</dbReference>
<comment type="caution">
    <text evidence="1">The sequence shown here is derived from an EMBL/GenBank/DDBJ whole genome shotgun (WGS) entry which is preliminary data.</text>
</comment>
<dbReference type="Proteomes" id="UP000011618">
    <property type="component" value="Unassembled WGS sequence"/>
</dbReference>
<accession>L9Z7V2</accession>
<proteinExistence type="predicted"/>
<evidence type="ECO:0000313" key="1">
    <source>
        <dbReference type="EMBL" id="ELY82575.1"/>
    </source>
</evidence>
<dbReference type="AlphaFoldDB" id="L9Z7V2"/>
<protein>
    <submittedName>
        <fullName evidence="1">Uncharacterized protein</fullName>
    </submittedName>
</protein>
<gene>
    <name evidence="1" type="ORF">C487_01630</name>
</gene>